<proteinExistence type="predicted"/>
<keyword evidence="2" id="KW-1185">Reference proteome</keyword>
<dbReference type="Gene3D" id="3.40.50.720">
    <property type="entry name" value="NAD(P)-binding Rossmann-like Domain"/>
    <property type="match status" value="1"/>
</dbReference>
<dbReference type="RefSeq" id="WP_057779349.1">
    <property type="nucleotide sequence ID" value="NZ_AYYY01000030.1"/>
</dbReference>
<name>A0A0R2A239_9LACO</name>
<sequence>MGKTADGQLVYFVGSKPRFGTLAEQVVTDAHYVMPLPANATPSVVAATVNPAMSSYMVIMARLGQEQVQGKKVLVLGATGNAGRLAITISKLLGASTTIAVGRNAEELRVSEADLTLNLIDTDFEAQLGQVSDVDVVLDYLWSDVIARVMPALLKQRQNHHQLLNWVEIGSLAGSSFAFPAAALRSTALSLIGSGQGSFSAHDLATYLPKLLTLISDGTLQVPVTAYPLSTVHENWPTETTNRIIFVTGD</sequence>
<gene>
    <name evidence="1" type="ORF">FC26_GL001949</name>
</gene>
<dbReference type="OrthoDB" id="9787435at2"/>
<dbReference type="SUPFAM" id="SSF51735">
    <property type="entry name" value="NAD(P)-binding Rossmann-fold domains"/>
    <property type="match status" value="1"/>
</dbReference>
<organism evidence="1 2">
    <name type="scientific">Paucilactobacillus vaccinostercus DSM 20634</name>
    <dbReference type="NCBI Taxonomy" id="1423813"/>
    <lineage>
        <taxon>Bacteria</taxon>
        <taxon>Bacillati</taxon>
        <taxon>Bacillota</taxon>
        <taxon>Bacilli</taxon>
        <taxon>Lactobacillales</taxon>
        <taxon>Lactobacillaceae</taxon>
        <taxon>Paucilactobacillus</taxon>
    </lineage>
</organism>
<dbReference type="PANTHER" id="PTHR43677">
    <property type="entry name" value="SHORT-CHAIN DEHYDROGENASE/REDUCTASE"/>
    <property type="match status" value="1"/>
</dbReference>
<dbReference type="SUPFAM" id="SSF50129">
    <property type="entry name" value="GroES-like"/>
    <property type="match status" value="1"/>
</dbReference>
<dbReference type="AlphaFoldDB" id="A0A0R2A239"/>
<dbReference type="EMBL" id="AYYY01000030">
    <property type="protein sequence ID" value="KRM61265.1"/>
    <property type="molecule type" value="Genomic_DNA"/>
</dbReference>
<dbReference type="STRING" id="1423813.FC26_GL001949"/>
<dbReference type="InterPro" id="IPR036291">
    <property type="entry name" value="NAD(P)-bd_dom_sf"/>
</dbReference>
<dbReference type="PANTHER" id="PTHR43677:SF11">
    <property type="entry name" value="ZINC-CONTAINING ALCOHOL DEHYDROGENASE"/>
    <property type="match status" value="1"/>
</dbReference>
<dbReference type="InterPro" id="IPR011032">
    <property type="entry name" value="GroES-like_sf"/>
</dbReference>
<comment type="caution">
    <text evidence="1">The sequence shown here is derived from an EMBL/GenBank/DDBJ whole genome shotgun (WGS) entry which is preliminary data.</text>
</comment>
<dbReference type="GO" id="GO:0016491">
    <property type="term" value="F:oxidoreductase activity"/>
    <property type="evidence" value="ECO:0007669"/>
    <property type="project" value="TreeGrafter"/>
</dbReference>
<evidence type="ECO:0000313" key="1">
    <source>
        <dbReference type="EMBL" id="KRM61265.1"/>
    </source>
</evidence>
<protein>
    <submittedName>
        <fullName evidence="1">GroES-like protein</fullName>
    </submittedName>
</protein>
<dbReference type="PATRIC" id="fig|1423813.3.peg.1978"/>
<dbReference type="Gene3D" id="3.90.180.10">
    <property type="entry name" value="Medium-chain alcohol dehydrogenases, catalytic domain"/>
    <property type="match status" value="1"/>
</dbReference>
<accession>A0A0R2A239</accession>
<evidence type="ECO:0000313" key="2">
    <source>
        <dbReference type="Proteomes" id="UP000051733"/>
    </source>
</evidence>
<dbReference type="Proteomes" id="UP000051733">
    <property type="component" value="Unassembled WGS sequence"/>
</dbReference>
<reference evidence="1 2" key="1">
    <citation type="journal article" date="2015" name="Genome Announc.">
        <title>Expanding the biotechnology potential of lactobacilli through comparative genomics of 213 strains and associated genera.</title>
        <authorList>
            <person name="Sun Z."/>
            <person name="Harris H.M."/>
            <person name="McCann A."/>
            <person name="Guo C."/>
            <person name="Argimon S."/>
            <person name="Zhang W."/>
            <person name="Yang X."/>
            <person name="Jeffery I.B."/>
            <person name="Cooney J.C."/>
            <person name="Kagawa T.F."/>
            <person name="Liu W."/>
            <person name="Song Y."/>
            <person name="Salvetti E."/>
            <person name="Wrobel A."/>
            <person name="Rasinkangas P."/>
            <person name="Parkhill J."/>
            <person name="Rea M.C."/>
            <person name="O'Sullivan O."/>
            <person name="Ritari J."/>
            <person name="Douillard F.P."/>
            <person name="Paul Ross R."/>
            <person name="Yang R."/>
            <person name="Briner A.E."/>
            <person name="Felis G.E."/>
            <person name="de Vos W.M."/>
            <person name="Barrangou R."/>
            <person name="Klaenhammer T.R."/>
            <person name="Caufield P.W."/>
            <person name="Cui Y."/>
            <person name="Zhang H."/>
            <person name="O'Toole P.W."/>
        </authorList>
    </citation>
    <scope>NUCLEOTIDE SEQUENCE [LARGE SCALE GENOMIC DNA]</scope>
    <source>
        <strain evidence="1 2">DSM 20634</strain>
    </source>
</reference>
<dbReference type="InterPro" id="IPR051397">
    <property type="entry name" value="Zn-ADH-like_protein"/>
</dbReference>